<evidence type="ECO:0000313" key="2">
    <source>
        <dbReference type="EMBL" id="SVA32275.1"/>
    </source>
</evidence>
<dbReference type="InterPro" id="IPR036237">
    <property type="entry name" value="Xyl_isomerase-like_sf"/>
</dbReference>
<dbReference type="EMBL" id="UINC01007251">
    <property type="protein sequence ID" value="SVA32275.1"/>
    <property type="molecule type" value="Genomic_DNA"/>
</dbReference>
<dbReference type="AlphaFoldDB" id="A0A381UVW6"/>
<protein>
    <recommendedName>
        <fullName evidence="1">Xylose isomerase-like TIM barrel domain-containing protein</fullName>
    </recommendedName>
</protein>
<feature type="non-terminal residue" evidence="2">
    <location>
        <position position="1"/>
    </location>
</feature>
<evidence type="ECO:0000259" key="1">
    <source>
        <dbReference type="Pfam" id="PF01261"/>
    </source>
</evidence>
<dbReference type="PANTHER" id="PTHR12110:SF53">
    <property type="entry name" value="BLR5974 PROTEIN"/>
    <property type="match status" value="1"/>
</dbReference>
<accession>A0A381UVW6</accession>
<feature type="domain" description="Xylose isomerase-like TIM barrel" evidence="1">
    <location>
        <begin position="4"/>
        <end position="235"/>
    </location>
</feature>
<organism evidence="2">
    <name type="scientific">marine metagenome</name>
    <dbReference type="NCBI Taxonomy" id="408172"/>
    <lineage>
        <taxon>unclassified sequences</taxon>
        <taxon>metagenomes</taxon>
        <taxon>ecological metagenomes</taxon>
    </lineage>
</organism>
<dbReference type="SUPFAM" id="SSF51658">
    <property type="entry name" value="Xylose isomerase-like"/>
    <property type="match status" value="1"/>
</dbReference>
<reference evidence="2" key="1">
    <citation type="submission" date="2018-05" db="EMBL/GenBank/DDBJ databases">
        <authorList>
            <person name="Lanie J.A."/>
            <person name="Ng W.-L."/>
            <person name="Kazmierczak K.M."/>
            <person name="Andrzejewski T.M."/>
            <person name="Davidsen T.M."/>
            <person name="Wayne K.J."/>
            <person name="Tettelin H."/>
            <person name="Glass J.I."/>
            <person name="Rusch D."/>
            <person name="Podicherti R."/>
            <person name="Tsui H.-C.T."/>
            <person name="Winkler M.E."/>
        </authorList>
    </citation>
    <scope>NUCLEOTIDE SEQUENCE</scope>
</reference>
<proteinExistence type="predicted"/>
<gene>
    <name evidence="2" type="ORF">METZ01_LOCUS85129</name>
</gene>
<dbReference type="PANTHER" id="PTHR12110">
    <property type="entry name" value="HYDROXYPYRUVATE ISOMERASE"/>
    <property type="match status" value="1"/>
</dbReference>
<sequence length="239" mass="27081">AKNEFGISAVEYVNSFFFDKAKNVSYLKEMKTRADDLGVKSLLIMCDNEGNLGDPDSNKRTQAIENHYKWAEAAQYLGCHSIRVNARSFGTYDEQIELATDGLRRLTEFGDTLDINTIVENHGGLSSNGEWLSAVMEKVDHPRVGTLPDFGNFLLEEDVWYDRYKGMKELMPYAKAVSAKSHEFDNNGNETGTDYYKMLKIVLDAGYDGYVGIEYEGTVHSEMEGIRLTLELLKKVRKK</sequence>
<dbReference type="InterPro" id="IPR050312">
    <property type="entry name" value="IolE/XylAMocC-like"/>
</dbReference>
<dbReference type="Pfam" id="PF01261">
    <property type="entry name" value="AP_endonuc_2"/>
    <property type="match status" value="1"/>
</dbReference>
<name>A0A381UVW6_9ZZZZ</name>
<dbReference type="InterPro" id="IPR013022">
    <property type="entry name" value="Xyl_isomerase-like_TIM-brl"/>
</dbReference>
<dbReference type="Gene3D" id="3.20.20.150">
    <property type="entry name" value="Divalent-metal-dependent TIM barrel enzymes"/>
    <property type="match status" value="1"/>
</dbReference>